<protein>
    <recommendedName>
        <fullName evidence="2">Apple domain-containing protein</fullName>
    </recommendedName>
</protein>
<dbReference type="EMBL" id="CABVLZ010000004">
    <property type="protein sequence ID" value="VVU95432.1"/>
    <property type="molecule type" value="Genomic_DNA"/>
</dbReference>
<keyword evidence="1" id="KW-0472">Membrane</keyword>
<reference evidence="3" key="1">
    <citation type="submission" date="2019-09" db="EMBL/GenBank/DDBJ databases">
        <authorList>
            <person name="Needham M D."/>
        </authorList>
    </citation>
    <scope>NUCLEOTIDE SEQUENCE</scope>
</reference>
<dbReference type="Pfam" id="PF00024">
    <property type="entry name" value="PAN_1"/>
    <property type="match status" value="1"/>
</dbReference>
<dbReference type="AlphaFoldDB" id="A0A5E8CM67"/>
<name>A0A5E8CM67_9ZZZZ</name>
<keyword evidence="1" id="KW-1133">Transmembrane helix</keyword>
<organism evidence="3">
    <name type="scientific">seawater metagenome</name>
    <dbReference type="NCBI Taxonomy" id="1561972"/>
    <lineage>
        <taxon>unclassified sequences</taxon>
        <taxon>metagenomes</taxon>
        <taxon>ecological metagenomes</taxon>
    </lineage>
</organism>
<sequence length="163" mass="19261">MLKIIFGFLCFFLNNNQVFGNHMYPIVPDCVVNYTSFLGKYADTTYIDLVENYTDISGYRCGHYCNMHENCTSFNFFPSSFLYWNSESKCQLIKSTFNSSLLEKDNNVGFYLKSINDCSEYRTIQIYRYLIIGIFGLIGLVFFSWCLCLCGRRKKRNEYYRLN</sequence>
<accession>A0A5E8CM67</accession>
<evidence type="ECO:0000313" key="3">
    <source>
        <dbReference type="EMBL" id="VVU95432.1"/>
    </source>
</evidence>
<evidence type="ECO:0000259" key="2">
    <source>
        <dbReference type="Pfam" id="PF00024"/>
    </source>
</evidence>
<evidence type="ECO:0000256" key="1">
    <source>
        <dbReference type="SAM" id="Phobius"/>
    </source>
</evidence>
<dbReference type="InterPro" id="IPR003609">
    <property type="entry name" value="Pan_app"/>
</dbReference>
<feature type="transmembrane region" description="Helical" evidence="1">
    <location>
        <begin position="126"/>
        <end position="151"/>
    </location>
</feature>
<gene>
    <name evidence="3" type="ORF">CPAV1605_1183</name>
</gene>
<keyword evidence="1" id="KW-0812">Transmembrane</keyword>
<proteinExistence type="predicted"/>
<feature type="domain" description="Apple" evidence="2">
    <location>
        <begin position="44"/>
        <end position="111"/>
    </location>
</feature>